<evidence type="ECO:0000313" key="1">
    <source>
        <dbReference type="EMBL" id="TGX98137.1"/>
    </source>
</evidence>
<dbReference type="EMBL" id="SRZB01000021">
    <property type="protein sequence ID" value="TGX98137.1"/>
    <property type="molecule type" value="Genomic_DNA"/>
</dbReference>
<accession>A0AC61QYN2</accession>
<dbReference type="Proteomes" id="UP000307720">
    <property type="component" value="Unassembled WGS sequence"/>
</dbReference>
<reference evidence="1" key="1">
    <citation type="submission" date="2019-04" db="EMBL/GenBank/DDBJ databases">
        <title>Microbes associate with the intestines of laboratory mice.</title>
        <authorList>
            <person name="Navarre W."/>
            <person name="Wong E."/>
            <person name="Huang K."/>
            <person name="Tropini C."/>
            <person name="Ng K."/>
            <person name="Yu B."/>
        </authorList>
    </citation>
    <scope>NUCLEOTIDE SEQUENCE</scope>
    <source>
        <strain evidence="1">NM72_1-8</strain>
    </source>
</reference>
<organism evidence="1 2">
    <name type="scientific">Hominisplanchenecus murintestinalis</name>
    <dbReference type="NCBI Taxonomy" id="2941517"/>
    <lineage>
        <taxon>Bacteria</taxon>
        <taxon>Bacillati</taxon>
        <taxon>Bacillota</taxon>
        <taxon>Clostridia</taxon>
        <taxon>Lachnospirales</taxon>
        <taxon>Lachnospiraceae</taxon>
        <taxon>Hominisplanchenecus</taxon>
    </lineage>
</organism>
<evidence type="ECO:0000313" key="2">
    <source>
        <dbReference type="Proteomes" id="UP000307720"/>
    </source>
</evidence>
<comment type="caution">
    <text evidence="1">The sequence shown here is derived from an EMBL/GenBank/DDBJ whole genome shotgun (WGS) entry which is preliminary data.</text>
</comment>
<name>A0AC61QYN2_9FIRM</name>
<protein>
    <submittedName>
        <fullName evidence="1">Uncharacterized protein</fullName>
    </submittedName>
</protein>
<gene>
    <name evidence="1" type="ORF">E5357_09985</name>
</gene>
<proteinExistence type="predicted"/>
<sequence>MKRRSKRVVPLVLTVCLGISGVLPHAGGMQAKAAASLEDGLVGYWNFDGDTDEARLQNRASGSNIAAEKSGSGVTLKSGDGIDGGSAYFGKAANSYIKLNLRAAEAGLNASTDDFTFSAWVKYDSDALNGDKINLFQQTADVSNTGADGRTILYLNTGKKYGTFLTGADAVCDGATVAMNNWHHIAVTYEHTAKKMQFYVNGSFVTESTLAGTAVNTATDILVGIHKNMNAVGAIKGYVDELRYYNKVVNADTVKAIYDEFGLAEGLRALIEEAEGLLESGNASEEATADMQAAINAARELLNGGTASKEQLEEKIQQLQAAVEAYQRASVVTIAVDTTDVVREIPSAMFGINHRYHKDGYGSWDTSTHSIADAFNALSKEAKFGSVRYPGGTVSNLFTWKDAIGPLEERNPTIAGNNFYSAAGETPVAPAFGVDEAMKWIYDDLGSEAIFVYGLGRGNPQDAADLVEYLNAPNDGSNPGGGVDWAAVRAQNGHEEPYGVVRFEMGNEFSDVGQDYWMSGKGSLSAVDAYIDGGIMTYTEGPPSYYQNKTNVAKKADWRAAASNSDGNPNEERYVYWVPVVEDSATVSVAGTAWRIVDSLEEQGAENVCTFDYETGKITFGDGTNGNIPAAGAKITCTYQSQQAGFVDYYDAMKAVADEIGMDIEIYSGIVDRDQKSFITKMNQKGYNDKYDGVIIHPYSSFSSAAQYEDSLVTAKQKTDYVASHKDAMMEATGDNSKKVAISEFGINTQSNYVTSLGTAIYIANHMVDGVNAGAAYQNKHCLVDFTVGDNLGAWHQCVIQCHNSEDGYKYVATPSLHLFSLFNNMTGNVQVNQEISGNGDYCGSNNSIVKNVNIYSTKDEKGNTYVLCINNKKSDTSFVSISVDDRDLTGEEITVWELGSENVDDMNTLAEPDKVTVQKTSVTGNGTALAYTLPAHSVTSFKIPQEKVAVTVSATEGGSASGSVSKVEIGSEVTVTAVPEKDYEFTGWYKGETKVSEDAAYTFTVTEAVELTARFKKKPAPGDPKPDDPKPPVPGDPKPDDPKPPVPGNPKPSVPKQGTSIPSGAVECKVTRSDEKGGTVTVSKAAKGKSVKSLNIPDTIKWEGYTFRITEIAAKAFRNNKKITSVNIGANITKIGAQAFFKCSKLKKIVFKGKKAPKVSSKAFKGIAKNCKVYVTKKMPKKQVKILQTRLKKAGVKSKVKYKK</sequence>
<keyword evidence="2" id="KW-1185">Reference proteome</keyword>